<comment type="caution">
    <text evidence="1">The sequence shown here is derived from an EMBL/GenBank/DDBJ whole genome shotgun (WGS) entry which is preliminary data.</text>
</comment>
<accession>A0ACC1HCH7</accession>
<organism evidence="1 2">
    <name type="scientific">Spiromyces aspiralis</name>
    <dbReference type="NCBI Taxonomy" id="68401"/>
    <lineage>
        <taxon>Eukaryota</taxon>
        <taxon>Fungi</taxon>
        <taxon>Fungi incertae sedis</taxon>
        <taxon>Zoopagomycota</taxon>
        <taxon>Kickxellomycotina</taxon>
        <taxon>Kickxellomycetes</taxon>
        <taxon>Kickxellales</taxon>
        <taxon>Kickxellaceae</taxon>
        <taxon>Spiromyces</taxon>
    </lineage>
</organism>
<feature type="non-terminal residue" evidence="1">
    <location>
        <position position="362"/>
    </location>
</feature>
<evidence type="ECO:0000313" key="1">
    <source>
        <dbReference type="EMBL" id="KAJ1673877.1"/>
    </source>
</evidence>
<protein>
    <submittedName>
        <fullName evidence="1">Uncharacterized protein</fullName>
    </submittedName>
</protein>
<dbReference type="EMBL" id="JAMZIH010006478">
    <property type="protein sequence ID" value="KAJ1673877.1"/>
    <property type="molecule type" value="Genomic_DNA"/>
</dbReference>
<keyword evidence="2" id="KW-1185">Reference proteome</keyword>
<sequence>MPAAEVDADDNEVSKDRTGEEEPSACSPEEMDEALLVATVRALATGFSQRGTGGGASELPISISEFYSQHVIPNAPSCISIDVKKSSYKKLAKFIKSIEKSGLVKTKEIRGETFIKSIDWSHKKLAEFKQEGQDKSAGPPVKKDKATAGGTSTAASQPSIAARELFKPVKGVIPIFEDMGVATTADAYFTRSDVVRLLNEYFQKHGLIDPQNPLMVKLDMLMCDGFLAKEDYQRKDRLPRNILCQKFIDKMQLYTAISLPDKQDHIIKGRADPVIVVEAKVGNKMTTRVLGLELYGLDPASIASDLKLICATSTTVRPITGGKKDQVEVFLQGKHERHVTKLLKEKGLPEKLIEIKSPSAKK</sequence>
<name>A0ACC1HCH7_9FUNG</name>
<dbReference type="Proteomes" id="UP001145114">
    <property type="component" value="Unassembled WGS sequence"/>
</dbReference>
<proteinExistence type="predicted"/>
<gene>
    <name evidence="1" type="ORF">EV182_004389</name>
</gene>
<evidence type="ECO:0000313" key="2">
    <source>
        <dbReference type="Proteomes" id="UP001145114"/>
    </source>
</evidence>
<reference evidence="1" key="1">
    <citation type="submission" date="2022-06" db="EMBL/GenBank/DDBJ databases">
        <title>Phylogenomic reconstructions and comparative analyses of Kickxellomycotina fungi.</title>
        <authorList>
            <person name="Reynolds N.K."/>
            <person name="Stajich J.E."/>
            <person name="Barry K."/>
            <person name="Grigoriev I.V."/>
            <person name="Crous P."/>
            <person name="Smith M.E."/>
        </authorList>
    </citation>
    <scope>NUCLEOTIDE SEQUENCE</scope>
    <source>
        <strain evidence="1">RSA 2271</strain>
    </source>
</reference>